<reference evidence="2" key="1">
    <citation type="journal article" date="2013" name="J. Plant Res.">
        <title>Effect of fungi and light on seed germination of three Opuntia species from semiarid lands of central Mexico.</title>
        <authorList>
            <person name="Delgado-Sanchez P."/>
            <person name="Jimenez-Bremont J.F."/>
            <person name="Guerrero-Gonzalez Mde L."/>
            <person name="Flores J."/>
        </authorList>
    </citation>
    <scope>NUCLEOTIDE SEQUENCE</scope>
    <source>
        <tissue evidence="2">Cladode</tissue>
    </source>
</reference>
<organism evidence="2">
    <name type="scientific">Opuntia streptacantha</name>
    <name type="common">Prickly pear cactus</name>
    <name type="synonym">Opuntia cardona</name>
    <dbReference type="NCBI Taxonomy" id="393608"/>
    <lineage>
        <taxon>Eukaryota</taxon>
        <taxon>Viridiplantae</taxon>
        <taxon>Streptophyta</taxon>
        <taxon>Embryophyta</taxon>
        <taxon>Tracheophyta</taxon>
        <taxon>Spermatophyta</taxon>
        <taxon>Magnoliopsida</taxon>
        <taxon>eudicotyledons</taxon>
        <taxon>Gunneridae</taxon>
        <taxon>Pentapetalae</taxon>
        <taxon>Caryophyllales</taxon>
        <taxon>Cactineae</taxon>
        <taxon>Cactaceae</taxon>
        <taxon>Opuntioideae</taxon>
        <taxon>Opuntia</taxon>
    </lineage>
</organism>
<dbReference type="AlphaFoldDB" id="A0A7C9CJG7"/>
<dbReference type="SUPFAM" id="SSF48371">
    <property type="entry name" value="ARM repeat"/>
    <property type="match status" value="1"/>
</dbReference>
<name>A0A7C9CJG7_OPUST</name>
<protein>
    <submittedName>
        <fullName evidence="2">Uncharacterized protein</fullName>
    </submittedName>
</protein>
<keyword evidence="1" id="KW-1133">Transmembrane helix</keyword>
<evidence type="ECO:0000313" key="2">
    <source>
        <dbReference type="EMBL" id="MBA4619661.1"/>
    </source>
</evidence>
<evidence type="ECO:0000256" key="1">
    <source>
        <dbReference type="SAM" id="Phobius"/>
    </source>
</evidence>
<reference evidence="2" key="2">
    <citation type="submission" date="2020-07" db="EMBL/GenBank/DDBJ databases">
        <authorList>
            <person name="Vera ALvarez R."/>
            <person name="Arias-Moreno D.M."/>
            <person name="Jimenez-Jacinto V."/>
            <person name="Jimenez-Bremont J.F."/>
            <person name="Swaminathan K."/>
            <person name="Moose S.P."/>
            <person name="Guerrero-Gonzalez M.L."/>
            <person name="Marino-Ramirez L."/>
            <person name="Landsman D."/>
            <person name="Rodriguez-Kessler M."/>
            <person name="Delgado-Sanchez P."/>
        </authorList>
    </citation>
    <scope>NUCLEOTIDE SEQUENCE</scope>
    <source>
        <tissue evidence="2">Cladode</tissue>
    </source>
</reference>
<dbReference type="EMBL" id="GISG01026323">
    <property type="protein sequence ID" value="MBA4619661.1"/>
    <property type="molecule type" value="Transcribed_RNA"/>
</dbReference>
<feature type="transmembrane region" description="Helical" evidence="1">
    <location>
        <begin position="6"/>
        <end position="39"/>
    </location>
</feature>
<keyword evidence="1" id="KW-0472">Membrane</keyword>
<dbReference type="InterPro" id="IPR016024">
    <property type="entry name" value="ARM-type_fold"/>
</dbReference>
<proteinExistence type="predicted"/>
<accession>A0A7C9CJG7</accession>
<sequence>MVAILFKLIFYVISAISNIITKVIFSTTAYFIVLLIHALKVPGEATKGLLEQAADTLRSALEYVVGLIMEVISTSISAIIDTIKDGIIESIVHGKSALAELVEQTKSSFEGLLKEVVPEIVQGFSDMATNIVSDLWNNYIQAIGYVQENA</sequence>
<keyword evidence="1" id="KW-0812">Transmembrane</keyword>